<sequence length="332" mass="37864">MREEFDQLVDITEVQSPLTGKYASFKRALERSWIRTKNGEYEYADPSTDSGIPIYKAILESRLKVMDSREGRRLAMTDSPLKVIERRSFGWYSVRLTHVIDLQQEQWLPLERAREKGRLIKLNGAVWIWETRNSKWLTIEEAVGRGLALIEPVNKCGTLNLHIRQESHRNYSVSGILAKNSDYSTWLHPFEALRAGLLDWRQGRVACNFSNSQASPLRGPCTSPDSKAWFNFADARKAGLIKLTLLATERVPNQLLNNLDDSVSFRLVDRRLELVSNDYECGDLQEDAVGGDVGQGPVHRGIGKRDEFFKPTGTRYTVETTHSIFVHRIGTI</sequence>
<dbReference type="EMBL" id="UYRU01044642">
    <property type="protein sequence ID" value="VDK87287.1"/>
    <property type="molecule type" value="Genomic_DNA"/>
</dbReference>
<accession>A0A3P6TPT3</accession>
<protein>
    <submittedName>
        <fullName evidence="1">Uncharacterized protein</fullName>
    </submittedName>
</protein>
<dbReference type="OrthoDB" id="6268792at2759"/>
<evidence type="ECO:0000313" key="2">
    <source>
        <dbReference type="Proteomes" id="UP000281553"/>
    </source>
</evidence>
<name>A0A3P6TPT3_DIBLA</name>
<gene>
    <name evidence="1" type="ORF">DILT_LOCUS4001</name>
</gene>
<dbReference type="SUPFAM" id="SSF75399">
    <property type="entry name" value="Plakin repeat"/>
    <property type="match status" value="1"/>
</dbReference>
<keyword evidence="2" id="KW-1185">Reference proteome</keyword>
<organism evidence="1 2">
    <name type="scientific">Dibothriocephalus latus</name>
    <name type="common">Fish tapeworm</name>
    <name type="synonym">Diphyllobothrium latum</name>
    <dbReference type="NCBI Taxonomy" id="60516"/>
    <lineage>
        <taxon>Eukaryota</taxon>
        <taxon>Metazoa</taxon>
        <taxon>Spiralia</taxon>
        <taxon>Lophotrochozoa</taxon>
        <taxon>Platyhelminthes</taxon>
        <taxon>Cestoda</taxon>
        <taxon>Eucestoda</taxon>
        <taxon>Diphyllobothriidea</taxon>
        <taxon>Diphyllobothriidae</taxon>
        <taxon>Dibothriocephalus</taxon>
    </lineage>
</organism>
<evidence type="ECO:0000313" key="1">
    <source>
        <dbReference type="EMBL" id="VDK87287.1"/>
    </source>
</evidence>
<proteinExistence type="predicted"/>
<dbReference type="Proteomes" id="UP000281553">
    <property type="component" value="Unassembled WGS sequence"/>
</dbReference>
<dbReference type="AlphaFoldDB" id="A0A3P6TPT3"/>
<reference evidence="1 2" key="1">
    <citation type="submission" date="2018-11" db="EMBL/GenBank/DDBJ databases">
        <authorList>
            <consortium name="Pathogen Informatics"/>
        </authorList>
    </citation>
    <scope>NUCLEOTIDE SEQUENCE [LARGE SCALE GENOMIC DNA]</scope>
</reference>
<dbReference type="InterPro" id="IPR035915">
    <property type="entry name" value="Plakin_repeat_sf"/>
</dbReference>